<feature type="region of interest" description="Disordered" evidence="1">
    <location>
        <begin position="1"/>
        <end position="35"/>
    </location>
</feature>
<protein>
    <submittedName>
        <fullName evidence="2">Uncharacterized protein</fullName>
    </submittedName>
</protein>
<feature type="compositionally biased region" description="Basic and acidic residues" evidence="1">
    <location>
        <begin position="26"/>
        <end position="35"/>
    </location>
</feature>
<name>A0A517YYA5_9BACT</name>
<evidence type="ECO:0000313" key="3">
    <source>
        <dbReference type="Proteomes" id="UP000317369"/>
    </source>
</evidence>
<accession>A0A517YYA5</accession>
<dbReference type="KEGG" id="pcor:KS4_32910"/>
<evidence type="ECO:0000256" key="1">
    <source>
        <dbReference type="SAM" id="MobiDB-lite"/>
    </source>
</evidence>
<sequence length="35" mass="3737">MAGVGLESEVEDWAEGDAEEGETLEEAERAGDFAH</sequence>
<organism evidence="2 3">
    <name type="scientific">Poriferisphaera corsica</name>
    <dbReference type="NCBI Taxonomy" id="2528020"/>
    <lineage>
        <taxon>Bacteria</taxon>
        <taxon>Pseudomonadati</taxon>
        <taxon>Planctomycetota</taxon>
        <taxon>Phycisphaerae</taxon>
        <taxon>Phycisphaerales</taxon>
        <taxon>Phycisphaeraceae</taxon>
        <taxon>Poriferisphaera</taxon>
    </lineage>
</organism>
<evidence type="ECO:0000313" key="2">
    <source>
        <dbReference type="EMBL" id="QDU35211.1"/>
    </source>
</evidence>
<reference evidence="2 3" key="1">
    <citation type="submission" date="2019-02" db="EMBL/GenBank/DDBJ databases">
        <title>Deep-cultivation of Planctomycetes and their phenomic and genomic characterization uncovers novel biology.</title>
        <authorList>
            <person name="Wiegand S."/>
            <person name="Jogler M."/>
            <person name="Boedeker C."/>
            <person name="Pinto D."/>
            <person name="Vollmers J."/>
            <person name="Rivas-Marin E."/>
            <person name="Kohn T."/>
            <person name="Peeters S.H."/>
            <person name="Heuer A."/>
            <person name="Rast P."/>
            <person name="Oberbeckmann S."/>
            <person name="Bunk B."/>
            <person name="Jeske O."/>
            <person name="Meyerdierks A."/>
            <person name="Storesund J.E."/>
            <person name="Kallscheuer N."/>
            <person name="Luecker S."/>
            <person name="Lage O.M."/>
            <person name="Pohl T."/>
            <person name="Merkel B.J."/>
            <person name="Hornburger P."/>
            <person name="Mueller R.-W."/>
            <person name="Bruemmer F."/>
            <person name="Labrenz M."/>
            <person name="Spormann A.M."/>
            <person name="Op den Camp H."/>
            <person name="Overmann J."/>
            <person name="Amann R."/>
            <person name="Jetten M.S.M."/>
            <person name="Mascher T."/>
            <person name="Medema M.H."/>
            <person name="Devos D.P."/>
            <person name="Kaster A.-K."/>
            <person name="Ovreas L."/>
            <person name="Rohde M."/>
            <person name="Galperin M.Y."/>
            <person name="Jogler C."/>
        </authorList>
    </citation>
    <scope>NUCLEOTIDE SEQUENCE [LARGE SCALE GENOMIC DNA]</scope>
    <source>
        <strain evidence="2 3">KS4</strain>
    </source>
</reference>
<dbReference type="Proteomes" id="UP000317369">
    <property type="component" value="Chromosome"/>
</dbReference>
<proteinExistence type="predicted"/>
<dbReference type="EMBL" id="CP036425">
    <property type="protein sequence ID" value="QDU35211.1"/>
    <property type="molecule type" value="Genomic_DNA"/>
</dbReference>
<feature type="compositionally biased region" description="Acidic residues" evidence="1">
    <location>
        <begin position="8"/>
        <end position="25"/>
    </location>
</feature>
<dbReference type="AlphaFoldDB" id="A0A517YYA5"/>
<gene>
    <name evidence="2" type="ORF">KS4_32910</name>
</gene>
<keyword evidence="3" id="KW-1185">Reference proteome</keyword>